<dbReference type="Proteomes" id="UP000186817">
    <property type="component" value="Unassembled WGS sequence"/>
</dbReference>
<dbReference type="InterPro" id="IPR010987">
    <property type="entry name" value="Glutathione-S-Trfase_C-like"/>
</dbReference>
<dbReference type="InterPro" id="IPR000571">
    <property type="entry name" value="Znf_CCCH"/>
</dbReference>
<keyword evidence="9" id="KW-0808">Transferase</keyword>
<evidence type="ECO:0000313" key="9">
    <source>
        <dbReference type="EMBL" id="OLQ05453.1"/>
    </source>
</evidence>
<dbReference type="SUPFAM" id="SSF52833">
    <property type="entry name" value="Thioredoxin-like"/>
    <property type="match status" value="1"/>
</dbReference>
<dbReference type="Gene3D" id="1.10.3970.10">
    <property type="entry name" value="BSD domain"/>
    <property type="match status" value="1"/>
</dbReference>
<evidence type="ECO:0000256" key="4">
    <source>
        <dbReference type="SAM" id="Phobius"/>
    </source>
</evidence>
<dbReference type="Gene3D" id="1.25.40.10">
    <property type="entry name" value="Tetratricopeptide repeat domain"/>
    <property type="match status" value="1"/>
</dbReference>
<dbReference type="GO" id="GO:0008270">
    <property type="term" value="F:zinc ion binding"/>
    <property type="evidence" value="ECO:0007669"/>
    <property type="project" value="UniProtKB-KW"/>
</dbReference>
<keyword evidence="10" id="KW-1185">Reference proteome</keyword>
<evidence type="ECO:0000256" key="2">
    <source>
        <dbReference type="SAM" id="Coils"/>
    </source>
</evidence>
<dbReference type="Gene3D" id="1.20.1050.10">
    <property type="match status" value="1"/>
</dbReference>
<evidence type="ECO:0000259" key="5">
    <source>
        <dbReference type="PROSITE" id="PS50103"/>
    </source>
</evidence>
<keyword evidence="1" id="KW-0862">Zinc</keyword>
<comment type="caution">
    <text evidence="9">The sequence shown here is derived from an EMBL/GenBank/DDBJ whole genome shotgun (WGS) entry which is preliminary data.</text>
</comment>
<dbReference type="PANTHER" id="PTHR11571">
    <property type="entry name" value="GLUTATHIONE S-TRANSFERASE"/>
    <property type="match status" value="1"/>
</dbReference>
<evidence type="ECO:0000259" key="6">
    <source>
        <dbReference type="PROSITE" id="PS50404"/>
    </source>
</evidence>
<dbReference type="InterPro" id="IPR005607">
    <property type="entry name" value="BSD_dom"/>
</dbReference>
<keyword evidence="4" id="KW-0472">Membrane</keyword>
<feature type="domain" description="BSD" evidence="8">
    <location>
        <begin position="1862"/>
        <end position="1901"/>
    </location>
</feature>
<dbReference type="SUPFAM" id="SSF47616">
    <property type="entry name" value="GST C-terminal domain-like"/>
    <property type="match status" value="1"/>
</dbReference>
<dbReference type="EMBL" id="LSRX01000185">
    <property type="protein sequence ID" value="OLQ05453.1"/>
    <property type="molecule type" value="Genomic_DNA"/>
</dbReference>
<sequence>MASFNLVPRDGADFRTTLESLQLNFDFSNDVLEALHKAKLKNLEEFRYFFESEADVGLWVQKLSLGDQQPIQTARLRRTWAALKVYFQHADAGRVKVAESDLDDLLGESDLRDMKQSFWRRYKTRFPPELYPSDSTLSRVTRELSKRMLCVFSVWKVKSLQFQLVSTSKRRKLGDNLFTEEQELEEVVAKDWETYLDRLQILLTAYALAGVIAVAGGPAANNESTVGADTTQFVHVPLDVVMEYFYRAKRSVAQLQPAKRLQWLQHRDLEERAVWVSKFRESTKTLGQVVREVMNLRDAHWIPSQAVPAAPAGPDMVQTPPSKTTNLGGGTPPPPNKPSSFQLGSPVNGKQVAKVMKDGKRLCQDFQTGKCAKGGQCPDLHKCGVVLKPERVCGSSKHGAHNCKQKVKACPESPLMTDLRSSPDHVLAQAFLLCGWRLPGHPGALPLQADFVVASSEVPPSLVGEGPRVFNDGRASVVAQDWAVGGDAVHRAVHMSGPVGGMLLEFSHSQPPHQSPTVCEASSPGLLWCAEYDACCWGGAQCVRRRFLHNIEEITRWPPLQCHHFHSQGEWPGAIHQPALDVGLGAAEYTAPMAFAIAVSASWWAARVGVAKLRVPRMPLAVCVGHRDTWAALDPCALRSQALHPLAVTLGIQPGTSGAFALVPARRSVSEVLRDDGTLPWRHLYIGQGHHSHRLARTVWASPFVAGHNCSFEESLPRYVQYVRKHLWHLLPALAGQVLVVDVVTSFPSEADALAGLFLEALEATGGSGWPSNPYQEVGSSTWTPKALGLATAPLCDPSHVFSGFLRQEVLVQAVRKLFPEEWLAGFVFPCIEDLVNAPPFDLYPRWVRSQGLDWSGPQGPAVGPASARILQRAAGQQEGALNQRAALPPLLSFGLSDDEHFSQAVARLCAPLPTEQPPVLDRDLAFASEFTASHRLSLRNRRKQSLGALKELKRRCAGLDTHLRKFQAPPLRRVTAARDIGLVAILVVLLMWPDYALPFALLAGMPAVGFAPCYGIFPQLEVDKIEYEEVLGDWRAHNAKVLQSIGPSRDDDFLLSQSTKDFESGFCTPPLSKESLLRRLKGRPYRLIPRCVITQSSGKQRIIDNADAGGQSESSRDSNKLVLCSALRPGQHAQAILSRVDPADWVQIRESDSLESGGEDWPDAYRHCPMAEREALACLVVWWHKEWQAPAFQIYSGLLFGLPLAVTSFNRYSRFSEAVSRRIALTVVSSYFDDFNLVDWASSKGSGQWAVGEVNRALGTPFAEEKRQPMRPHGCFLGLDHDLSEAVRQGCVKFWAREKLFTKLDDFIQQALSSGSLKSGQASKMFGLINFLEQGMYGRVGRGGLAALAERQRSPEAHITEELRECFHLIRTVLSMKPMRQFWVTDPPVQRFVAASDAAEEARGQGTGGFLLVWQHRFGQLREAFVAANPEKLYQLWVPGDKKIAQLELSMVLFALVARPQEFRHRRGVWYLDNTAALMALIRGRSDNPDLARMSQLIHLCLFVYQCWVYWEWVPSKSNWSDAISREGVSDPWHQANKFSTFEAHFPFELWELPLGAAACVFEPSYKLTYFDIRGLAENARIFLAVAQQPYEDVRLSLTFGTPGDFSTMQRPEFDEISAIERYLAKELGLAGSSPVEAAQVDQLGETVRGIKDAYQKVRGLQDEEAKKKGMEKWFAEDLPNWVKLAEKSLPAGPGPFMVGGKVSAADLLFYTLLLAPGGFFDNTEGAKASFQDSPKIKAALEAVDALPQLQEYLKNRKPSSMGSTHAAETEQELQSVEDVPGGRARLQEVYPWTQLVRKAFSRMQLRDPDADLDDLTDEVILRVLSAAEPSLSSLTELEGFFELCPPTGPEFAAAVPASWAQALLDRQPSLRSLRLRLVPAKIAEEEFWTRYLGAVFHVLEANLRQELDEPVRCKTEPLPRPWEAVRIISAGRTVGLICELAVGMARRRNEETLEEYVPCNVVLKQLVNGLDFVQLKWQEAVGLFWELKAGKLEANTIVWNSVISACGAGQGRGWRVAIELLSLLEADQEWRPDTITYNNVLIALMKVGRLQLATEFLSEGPGRGSYNIIMGTLAREPERHVAVEGASGDATDGSHGWMELERGRREPPLRTRSNAVFRIIIIIVTVIILTNINIRNTSCRELDRGFSGKGLLLGMVFKILLWNYAGYTTAISACKESGRPSQVSELLAAMVQQKDWSRALSLLSQETPRWREEYRSFDSRVQQTLAGERGRLQRLSGPDGPLLEQARKQGLELSTIAFNSAIDACDKGFQWTMALHLLAEMFQPEEGDRFTAISGTPGIERGEAYENLIRDRLETQHDPVWRRVKLPYNLKVDENTTNRLEGLHRHVVKVSIESAGEETWQKVTRGQQRQTGHDPLRQGSCDLVVMQSMDIVQMLKQQPRPLFGGQTWEAAPDRPALIEVTFCFALIWLKVYQLERFLTLVLCMGGVAIEVVSAGVIINGQPLTCEWAEGLQHFPKNGPVRTLVEMRRFHIVHMPMARVDEVDRIFEKLDTKTQELDTKTQELDTKTQELDTKIQELTSARSELVLRGWVSWLISPDCCLKSLLELLASLF</sequence>
<feature type="region of interest" description="Disordered" evidence="3">
    <location>
        <begin position="307"/>
        <end position="346"/>
    </location>
</feature>
<dbReference type="PROSITE" id="PS50405">
    <property type="entry name" value="GST_CTER"/>
    <property type="match status" value="1"/>
</dbReference>
<dbReference type="PROSITE" id="PS50103">
    <property type="entry name" value="ZF_C3H1"/>
    <property type="match status" value="1"/>
</dbReference>
<feature type="zinc finger region" description="C3H1-type" evidence="1">
    <location>
        <begin position="357"/>
        <end position="384"/>
    </location>
</feature>
<feature type="region of interest" description="Disordered" evidence="3">
    <location>
        <begin position="1758"/>
        <end position="1780"/>
    </location>
</feature>
<dbReference type="InterPro" id="IPR050213">
    <property type="entry name" value="GST_superfamily"/>
</dbReference>
<dbReference type="InterPro" id="IPR036249">
    <property type="entry name" value="Thioredoxin-like_sf"/>
</dbReference>
<keyword evidence="1" id="KW-0863">Zinc-finger</keyword>
<evidence type="ECO:0000313" key="10">
    <source>
        <dbReference type="Proteomes" id="UP000186817"/>
    </source>
</evidence>
<dbReference type="Pfam" id="PF03909">
    <property type="entry name" value="BSD"/>
    <property type="match status" value="1"/>
</dbReference>
<feature type="domain" description="GST C-terminal" evidence="7">
    <location>
        <begin position="1635"/>
        <end position="1763"/>
    </location>
</feature>
<keyword evidence="2" id="KW-0175">Coiled coil</keyword>
<organism evidence="9 10">
    <name type="scientific">Symbiodinium microadriaticum</name>
    <name type="common">Dinoflagellate</name>
    <name type="synonym">Zooxanthella microadriatica</name>
    <dbReference type="NCBI Taxonomy" id="2951"/>
    <lineage>
        <taxon>Eukaryota</taxon>
        <taxon>Sar</taxon>
        <taxon>Alveolata</taxon>
        <taxon>Dinophyceae</taxon>
        <taxon>Suessiales</taxon>
        <taxon>Symbiodiniaceae</taxon>
        <taxon>Symbiodinium</taxon>
    </lineage>
</organism>
<dbReference type="InterPro" id="IPR004045">
    <property type="entry name" value="Glutathione_S-Trfase_N"/>
</dbReference>
<dbReference type="PROSITE" id="PS50404">
    <property type="entry name" value="GST_NTER"/>
    <property type="match status" value="1"/>
</dbReference>
<evidence type="ECO:0000256" key="3">
    <source>
        <dbReference type="SAM" id="MobiDB-lite"/>
    </source>
</evidence>
<dbReference type="SUPFAM" id="SSF140383">
    <property type="entry name" value="BSD domain-like"/>
    <property type="match status" value="1"/>
</dbReference>
<gene>
    <name evidence="9" type="ORF">AK812_SmicGene11363</name>
</gene>
<feature type="transmembrane region" description="Helical" evidence="4">
    <location>
        <begin position="2148"/>
        <end position="2167"/>
    </location>
</feature>
<protein>
    <submittedName>
        <fullName evidence="9">Glutathione S-transferase</fullName>
    </submittedName>
</protein>
<evidence type="ECO:0000259" key="8">
    <source>
        <dbReference type="PROSITE" id="PS50858"/>
    </source>
</evidence>
<dbReference type="Pfam" id="PF14497">
    <property type="entry name" value="GST_C_3"/>
    <property type="match status" value="1"/>
</dbReference>
<dbReference type="PANTHER" id="PTHR11571:SF150">
    <property type="entry name" value="GLUTATHIONE S-TRANSFERASE"/>
    <property type="match status" value="1"/>
</dbReference>
<accession>A0A1Q9EDF5</accession>
<evidence type="ECO:0000256" key="1">
    <source>
        <dbReference type="PROSITE-ProRule" id="PRU00723"/>
    </source>
</evidence>
<dbReference type="Gene3D" id="3.40.30.10">
    <property type="entry name" value="Glutaredoxin"/>
    <property type="match status" value="1"/>
</dbReference>
<name>A0A1Q9EDF5_SYMMI</name>
<dbReference type="CDD" id="cd03192">
    <property type="entry name" value="GST_C_Sigma_like"/>
    <property type="match status" value="1"/>
</dbReference>
<feature type="transmembrane region" description="Helical" evidence="4">
    <location>
        <begin position="2117"/>
        <end position="2136"/>
    </location>
</feature>
<evidence type="ECO:0000259" key="7">
    <source>
        <dbReference type="PROSITE" id="PS50405"/>
    </source>
</evidence>
<reference evidence="9 10" key="1">
    <citation type="submission" date="2016-02" db="EMBL/GenBank/DDBJ databases">
        <title>Genome analysis of coral dinoflagellate symbionts highlights evolutionary adaptations to a symbiotic lifestyle.</title>
        <authorList>
            <person name="Aranda M."/>
            <person name="Li Y."/>
            <person name="Liew Y.J."/>
            <person name="Baumgarten S."/>
            <person name="Simakov O."/>
            <person name="Wilson M."/>
            <person name="Piel J."/>
            <person name="Ashoor H."/>
            <person name="Bougouffa S."/>
            <person name="Bajic V.B."/>
            <person name="Ryu T."/>
            <person name="Ravasi T."/>
            <person name="Bayer T."/>
            <person name="Micklem G."/>
            <person name="Kim H."/>
            <person name="Bhak J."/>
            <person name="Lajeunesse T.C."/>
            <person name="Voolstra C.R."/>
        </authorList>
    </citation>
    <scope>NUCLEOTIDE SEQUENCE [LARGE SCALE GENOMIC DNA]</scope>
    <source>
        <strain evidence="9 10">CCMP2467</strain>
    </source>
</reference>
<keyword evidence="4" id="KW-0812">Transmembrane</keyword>
<dbReference type="OrthoDB" id="443273at2759"/>
<dbReference type="InterPro" id="IPR004046">
    <property type="entry name" value="GST_C"/>
</dbReference>
<dbReference type="GO" id="GO:0006749">
    <property type="term" value="P:glutathione metabolic process"/>
    <property type="evidence" value="ECO:0007669"/>
    <property type="project" value="TreeGrafter"/>
</dbReference>
<dbReference type="InterPro" id="IPR035925">
    <property type="entry name" value="BSD_dom_sf"/>
</dbReference>
<feature type="domain" description="GST N-terminal" evidence="6">
    <location>
        <begin position="1565"/>
        <end position="1694"/>
    </location>
</feature>
<keyword evidence="1" id="KW-0479">Metal-binding</keyword>
<dbReference type="InterPro" id="IPR036282">
    <property type="entry name" value="Glutathione-S-Trfase_C_sf"/>
</dbReference>
<dbReference type="GO" id="GO:0004364">
    <property type="term" value="F:glutathione transferase activity"/>
    <property type="evidence" value="ECO:0007669"/>
    <property type="project" value="TreeGrafter"/>
</dbReference>
<feature type="domain" description="C3H1-type" evidence="5">
    <location>
        <begin position="357"/>
        <end position="384"/>
    </location>
</feature>
<keyword evidence="4" id="KW-1133">Transmembrane helix</keyword>
<feature type="coiled-coil region" evidence="2">
    <location>
        <begin position="2511"/>
        <end position="2538"/>
    </location>
</feature>
<dbReference type="InterPro" id="IPR011990">
    <property type="entry name" value="TPR-like_helical_dom_sf"/>
</dbReference>
<proteinExistence type="predicted"/>
<dbReference type="PROSITE" id="PS50858">
    <property type="entry name" value="BSD"/>
    <property type="match status" value="1"/>
</dbReference>